<name>A0A414AV38_9FIRM</name>
<comment type="caution">
    <text evidence="2">The sequence shown here is derived from an EMBL/GenBank/DDBJ whole genome shotgun (WGS) entry which is preliminary data.</text>
</comment>
<evidence type="ECO:0000313" key="3">
    <source>
        <dbReference type="Proteomes" id="UP000283975"/>
    </source>
</evidence>
<dbReference type="Proteomes" id="UP000283975">
    <property type="component" value="Unassembled WGS sequence"/>
</dbReference>
<sequence length="70" mass="8212">MTGRTHRRAAAELRQRSCKTGIIYGINQIRQKQNTAEAEYSRSRIHTEAEHNRSRIQQKQNTTEVRYGII</sequence>
<feature type="compositionally biased region" description="Polar residues" evidence="1">
    <location>
        <begin position="55"/>
        <end position="64"/>
    </location>
</feature>
<gene>
    <name evidence="2" type="ORF">DW839_13550</name>
</gene>
<reference evidence="2 3" key="1">
    <citation type="submission" date="2018-08" db="EMBL/GenBank/DDBJ databases">
        <title>A genome reference for cultivated species of the human gut microbiota.</title>
        <authorList>
            <person name="Zou Y."/>
            <person name="Xue W."/>
            <person name="Luo G."/>
        </authorList>
    </citation>
    <scope>NUCLEOTIDE SEQUENCE [LARGE SCALE GENOMIC DNA]</scope>
    <source>
        <strain evidence="2 3">AM35-14</strain>
    </source>
</reference>
<organism evidence="2 3">
    <name type="scientific">Enterocloster bolteae</name>
    <dbReference type="NCBI Taxonomy" id="208479"/>
    <lineage>
        <taxon>Bacteria</taxon>
        <taxon>Bacillati</taxon>
        <taxon>Bacillota</taxon>
        <taxon>Clostridia</taxon>
        <taxon>Lachnospirales</taxon>
        <taxon>Lachnospiraceae</taxon>
        <taxon>Enterocloster</taxon>
    </lineage>
</organism>
<evidence type="ECO:0000256" key="1">
    <source>
        <dbReference type="SAM" id="MobiDB-lite"/>
    </source>
</evidence>
<protein>
    <submittedName>
        <fullName evidence="2">Uncharacterized protein</fullName>
    </submittedName>
</protein>
<evidence type="ECO:0000313" key="2">
    <source>
        <dbReference type="EMBL" id="RHC55540.1"/>
    </source>
</evidence>
<feature type="region of interest" description="Disordered" evidence="1">
    <location>
        <begin position="45"/>
        <end position="70"/>
    </location>
</feature>
<proteinExistence type="predicted"/>
<accession>A0A414AV38</accession>
<dbReference type="AlphaFoldDB" id="A0A414AV38"/>
<dbReference type="EMBL" id="QSHZ01000013">
    <property type="protein sequence ID" value="RHC55540.1"/>
    <property type="molecule type" value="Genomic_DNA"/>
</dbReference>